<feature type="transmembrane region" description="Helical" evidence="6">
    <location>
        <begin position="69"/>
        <end position="87"/>
    </location>
</feature>
<evidence type="ECO:0000259" key="7">
    <source>
        <dbReference type="PROSITE" id="PS51012"/>
    </source>
</evidence>
<proteinExistence type="inferred from homology"/>
<evidence type="ECO:0000256" key="6">
    <source>
        <dbReference type="RuleBase" id="RU361157"/>
    </source>
</evidence>
<keyword evidence="5" id="KW-0046">Antibiotic resistance</keyword>
<dbReference type="RefSeq" id="WP_122186906.1">
    <property type="nucleotide sequence ID" value="NZ_RFFH01000002.1"/>
</dbReference>
<accession>A0A3M2LB63</accession>
<dbReference type="PANTHER" id="PTHR43229">
    <property type="entry name" value="NODULATION PROTEIN J"/>
    <property type="match status" value="1"/>
</dbReference>
<evidence type="ECO:0000256" key="3">
    <source>
        <dbReference type="ARBA" id="ARBA00022989"/>
    </source>
</evidence>
<sequence length="259" mass="27866">MTTTARSRLLADTATMFRRNMVHARRYPSMTVSIIIMPIVLMLMFRYIFGGALHASTGGRGYIDYLAPGMMLMIPAYLVVGVAVMVASDMTKGIVNRFRTMSIAQSSILSGQVLGTLVQGLLGVTSMVLVSLLVGWRPHGGPVEWLAAYGLVMLAILALTWMGVAFGLVAETPESASNMPMPLIMLPFLGSGMVPTDTMPVGVRQFAEYQPFTPLTETLRGLLMGGPVAGHAVAAVIWCLGLGIFGYLWSMSTLRKKSA</sequence>
<dbReference type="PANTHER" id="PTHR43229:SF2">
    <property type="entry name" value="NODULATION PROTEIN J"/>
    <property type="match status" value="1"/>
</dbReference>
<reference evidence="8 9" key="1">
    <citation type="submission" date="2018-10" db="EMBL/GenBank/DDBJ databases">
        <title>Isolation from cow dung.</title>
        <authorList>
            <person name="Ling L."/>
        </authorList>
    </citation>
    <scope>NUCLEOTIDE SEQUENCE [LARGE SCALE GENOMIC DNA]</scope>
    <source>
        <strain evidence="8 9">NEAU-LL90</strain>
    </source>
</reference>
<keyword evidence="6" id="KW-1003">Cell membrane</keyword>
<dbReference type="InterPro" id="IPR047817">
    <property type="entry name" value="ABC2_TM_bact-type"/>
</dbReference>
<feature type="transmembrane region" description="Helical" evidence="6">
    <location>
        <begin position="182"/>
        <end position="203"/>
    </location>
</feature>
<dbReference type="InterPro" id="IPR051784">
    <property type="entry name" value="Nod_factor_ABC_transporter"/>
</dbReference>
<dbReference type="GO" id="GO:0140359">
    <property type="term" value="F:ABC-type transporter activity"/>
    <property type="evidence" value="ECO:0007669"/>
    <property type="project" value="InterPro"/>
</dbReference>
<feature type="transmembrane region" description="Helical" evidence="6">
    <location>
        <begin position="108"/>
        <end position="134"/>
    </location>
</feature>
<dbReference type="PIRSF" id="PIRSF006648">
    <property type="entry name" value="DrrB"/>
    <property type="match status" value="1"/>
</dbReference>
<evidence type="ECO:0000313" key="8">
    <source>
        <dbReference type="EMBL" id="RMI33980.1"/>
    </source>
</evidence>
<dbReference type="InterPro" id="IPR000412">
    <property type="entry name" value="ABC_2_transport"/>
</dbReference>
<feature type="transmembrane region" description="Helical" evidence="6">
    <location>
        <begin position="27"/>
        <end position="49"/>
    </location>
</feature>
<keyword evidence="2 6" id="KW-0812">Transmembrane</keyword>
<name>A0A3M2LB63_9NOCA</name>
<keyword evidence="4 6" id="KW-0472">Membrane</keyword>
<dbReference type="AlphaFoldDB" id="A0A3M2LB63"/>
<evidence type="ECO:0000256" key="1">
    <source>
        <dbReference type="ARBA" id="ARBA00004141"/>
    </source>
</evidence>
<comment type="caution">
    <text evidence="8">The sequence shown here is derived from an EMBL/GenBank/DDBJ whole genome shotgun (WGS) entry which is preliminary data.</text>
</comment>
<dbReference type="InterPro" id="IPR013525">
    <property type="entry name" value="ABC2_TM"/>
</dbReference>
<comment type="subcellular location">
    <subcellularLocation>
        <location evidence="6">Cell membrane</location>
        <topology evidence="6">Multi-pass membrane protein</topology>
    </subcellularLocation>
    <subcellularLocation>
        <location evidence="1">Membrane</location>
        <topology evidence="1">Multi-pass membrane protein</topology>
    </subcellularLocation>
</comment>
<evidence type="ECO:0000256" key="5">
    <source>
        <dbReference type="ARBA" id="ARBA00023251"/>
    </source>
</evidence>
<dbReference type="PROSITE" id="PS51012">
    <property type="entry name" value="ABC_TM2"/>
    <property type="match status" value="1"/>
</dbReference>
<gene>
    <name evidence="8" type="ORF">EBN03_05850</name>
</gene>
<dbReference type="OrthoDB" id="670210at2"/>
<feature type="transmembrane region" description="Helical" evidence="6">
    <location>
        <begin position="223"/>
        <end position="249"/>
    </location>
</feature>
<evidence type="ECO:0000256" key="4">
    <source>
        <dbReference type="ARBA" id="ARBA00023136"/>
    </source>
</evidence>
<organism evidence="8 9">
    <name type="scientific">Nocardia stercoris</name>
    <dbReference type="NCBI Taxonomy" id="2483361"/>
    <lineage>
        <taxon>Bacteria</taxon>
        <taxon>Bacillati</taxon>
        <taxon>Actinomycetota</taxon>
        <taxon>Actinomycetes</taxon>
        <taxon>Mycobacteriales</taxon>
        <taxon>Nocardiaceae</taxon>
        <taxon>Nocardia</taxon>
    </lineage>
</organism>
<dbReference type="EMBL" id="RFFH01000002">
    <property type="protein sequence ID" value="RMI33980.1"/>
    <property type="molecule type" value="Genomic_DNA"/>
</dbReference>
<dbReference type="Proteomes" id="UP000279275">
    <property type="component" value="Unassembled WGS sequence"/>
</dbReference>
<feature type="domain" description="ABC transmembrane type-2" evidence="7">
    <location>
        <begin position="29"/>
        <end position="257"/>
    </location>
</feature>
<evidence type="ECO:0000256" key="2">
    <source>
        <dbReference type="ARBA" id="ARBA00022692"/>
    </source>
</evidence>
<keyword evidence="3 6" id="KW-1133">Transmembrane helix</keyword>
<dbReference type="Pfam" id="PF01061">
    <property type="entry name" value="ABC2_membrane"/>
    <property type="match status" value="1"/>
</dbReference>
<feature type="transmembrane region" description="Helical" evidence="6">
    <location>
        <begin position="146"/>
        <end position="170"/>
    </location>
</feature>
<dbReference type="GO" id="GO:0043190">
    <property type="term" value="C:ATP-binding cassette (ABC) transporter complex"/>
    <property type="evidence" value="ECO:0007669"/>
    <property type="project" value="InterPro"/>
</dbReference>
<comment type="similarity">
    <text evidence="6">Belongs to the ABC-2 integral membrane protein family.</text>
</comment>
<keyword evidence="6" id="KW-0813">Transport</keyword>
<keyword evidence="9" id="KW-1185">Reference proteome</keyword>
<dbReference type="GO" id="GO:0046677">
    <property type="term" value="P:response to antibiotic"/>
    <property type="evidence" value="ECO:0007669"/>
    <property type="project" value="UniProtKB-KW"/>
</dbReference>
<protein>
    <recommendedName>
        <fullName evidence="6">Transport permease protein</fullName>
    </recommendedName>
</protein>
<evidence type="ECO:0000313" key="9">
    <source>
        <dbReference type="Proteomes" id="UP000279275"/>
    </source>
</evidence>